<dbReference type="Proteomes" id="UP000037425">
    <property type="component" value="Unassembled WGS sequence"/>
</dbReference>
<evidence type="ECO:0000313" key="1">
    <source>
        <dbReference type="EMBL" id="KOF12432.1"/>
    </source>
</evidence>
<evidence type="ECO:0000313" key="2">
    <source>
        <dbReference type="Proteomes" id="UP000037425"/>
    </source>
</evidence>
<gene>
    <name evidence="1" type="ORF">AC244_34375</name>
</gene>
<dbReference type="PATRIC" id="fig|106592.7.peg.6845"/>
<accession>A0A0L8BCX0</accession>
<protein>
    <submittedName>
        <fullName evidence="1">Uncharacterized protein</fullName>
    </submittedName>
</protein>
<dbReference type="EMBL" id="LGAP01000060">
    <property type="protein sequence ID" value="KOF12432.1"/>
    <property type="molecule type" value="Genomic_DNA"/>
</dbReference>
<comment type="caution">
    <text evidence="1">The sequence shown here is derived from an EMBL/GenBank/DDBJ whole genome shotgun (WGS) entry which is preliminary data.</text>
</comment>
<dbReference type="AlphaFoldDB" id="A0A0L8BCX0"/>
<sequence length="287" mass="32001">MSDVSGTRLSLEPFAGFEHNCFERHDLRLYNMPVVGAGYLLARWAASRQVRLAWLAYLQTSMLRHEYLASRGEIERDAPDAGIVRLAGEEAARGSPMSPSTVRLALILTRRSMPYFNVDPELDGLGPLNEAEWTDLIDMAFRIDIFLCSRPRFSETMRALPRYPHADLGADGYLFLVNFLSILGLRSELGAGSRGYLQRKINVVLHSLGLNVDALRADLYRVQDEIGRRGIPSSRVGLEPIDVSIALFETELQAAWELARTLEVLQLAKARDSGPEGSGQAEPQPQF</sequence>
<reference evidence="2" key="1">
    <citation type="submission" date="2015-07" db="EMBL/GenBank/DDBJ databases">
        <title>Whole genome sequence of an Ensifer adhaerens strain isolated from a cave pool in the Wind Cave National Park.</title>
        <authorList>
            <person name="Eng W.W.H."/>
            <person name="Gan H.M."/>
            <person name="Barton H.A."/>
            <person name="Savka M.A."/>
        </authorList>
    </citation>
    <scope>NUCLEOTIDE SEQUENCE [LARGE SCALE GENOMIC DNA]</scope>
    <source>
        <strain evidence="2">SD006</strain>
    </source>
</reference>
<organism evidence="1 2">
    <name type="scientific">Ensifer adhaerens</name>
    <name type="common">Sinorhizobium morelense</name>
    <dbReference type="NCBI Taxonomy" id="106592"/>
    <lineage>
        <taxon>Bacteria</taxon>
        <taxon>Pseudomonadati</taxon>
        <taxon>Pseudomonadota</taxon>
        <taxon>Alphaproteobacteria</taxon>
        <taxon>Hyphomicrobiales</taxon>
        <taxon>Rhizobiaceae</taxon>
        <taxon>Sinorhizobium/Ensifer group</taxon>
        <taxon>Ensifer</taxon>
    </lineage>
</organism>
<proteinExistence type="predicted"/>
<name>A0A0L8BCX0_ENSAD</name>
<dbReference type="RefSeq" id="WP_053253288.1">
    <property type="nucleotide sequence ID" value="NZ_LGAP01000060.1"/>
</dbReference>